<dbReference type="AlphaFoldDB" id="A0A9N8W324"/>
<name>A0A9N8W324_9GLOM</name>
<sequence length="67" mass="7705">MNSQEQIKEEKALRLREEALIIENSELYKWKSDLLVPGQKLIATHKDLLIPILLIQQNGLGLLARVK</sequence>
<reference evidence="1" key="1">
    <citation type="submission" date="2021-06" db="EMBL/GenBank/DDBJ databases">
        <authorList>
            <person name="Kallberg Y."/>
            <person name="Tangrot J."/>
            <person name="Rosling A."/>
        </authorList>
    </citation>
    <scope>NUCLEOTIDE SEQUENCE</scope>
    <source>
        <strain evidence="1">IN212</strain>
    </source>
</reference>
<organism evidence="1 2">
    <name type="scientific">Racocetra fulgida</name>
    <dbReference type="NCBI Taxonomy" id="60492"/>
    <lineage>
        <taxon>Eukaryota</taxon>
        <taxon>Fungi</taxon>
        <taxon>Fungi incertae sedis</taxon>
        <taxon>Mucoromycota</taxon>
        <taxon>Glomeromycotina</taxon>
        <taxon>Glomeromycetes</taxon>
        <taxon>Diversisporales</taxon>
        <taxon>Gigasporaceae</taxon>
        <taxon>Racocetra</taxon>
    </lineage>
</organism>
<evidence type="ECO:0000313" key="2">
    <source>
        <dbReference type="Proteomes" id="UP000789396"/>
    </source>
</evidence>
<evidence type="ECO:0000313" key="1">
    <source>
        <dbReference type="EMBL" id="CAG8471791.1"/>
    </source>
</evidence>
<proteinExistence type="predicted"/>
<accession>A0A9N8W324</accession>
<keyword evidence="2" id="KW-1185">Reference proteome</keyword>
<gene>
    <name evidence="1" type="ORF">RFULGI_LOCUS1151</name>
</gene>
<dbReference type="EMBL" id="CAJVPZ010000640">
    <property type="protein sequence ID" value="CAG8471791.1"/>
    <property type="molecule type" value="Genomic_DNA"/>
</dbReference>
<comment type="caution">
    <text evidence="1">The sequence shown here is derived from an EMBL/GenBank/DDBJ whole genome shotgun (WGS) entry which is preliminary data.</text>
</comment>
<dbReference type="Proteomes" id="UP000789396">
    <property type="component" value="Unassembled WGS sequence"/>
</dbReference>
<protein>
    <submittedName>
        <fullName evidence="1">13090_t:CDS:1</fullName>
    </submittedName>
</protein>